<accession>A0A9N9G3U6</accession>
<keyword evidence="2" id="KW-0812">Transmembrane</keyword>
<evidence type="ECO:0000313" key="3">
    <source>
        <dbReference type="EMBL" id="CAG8578172.1"/>
    </source>
</evidence>
<dbReference type="EMBL" id="CAJVPS010002874">
    <property type="protein sequence ID" value="CAG8578172.1"/>
    <property type="molecule type" value="Genomic_DNA"/>
</dbReference>
<evidence type="ECO:0000313" key="4">
    <source>
        <dbReference type="Proteomes" id="UP000789508"/>
    </source>
</evidence>
<feature type="compositionally biased region" description="Basic and acidic residues" evidence="1">
    <location>
        <begin position="13"/>
        <end position="30"/>
    </location>
</feature>
<protein>
    <submittedName>
        <fullName evidence="3">6878_t:CDS:1</fullName>
    </submittedName>
</protein>
<dbReference type="Proteomes" id="UP000789508">
    <property type="component" value="Unassembled WGS sequence"/>
</dbReference>
<comment type="caution">
    <text evidence="3">The sequence shown here is derived from an EMBL/GenBank/DDBJ whole genome shotgun (WGS) entry which is preliminary data.</text>
</comment>
<feature type="compositionally biased region" description="Low complexity" evidence="1">
    <location>
        <begin position="84"/>
        <end position="100"/>
    </location>
</feature>
<evidence type="ECO:0000256" key="2">
    <source>
        <dbReference type="SAM" id="Phobius"/>
    </source>
</evidence>
<feature type="region of interest" description="Disordered" evidence="1">
    <location>
        <begin position="1"/>
        <end position="65"/>
    </location>
</feature>
<dbReference type="AlphaFoldDB" id="A0A9N9G3U6"/>
<reference evidence="3" key="1">
    <citation type="submission" date="2021-06" db="EMBL/GenBank/DDBJ databases">
        <authorList>
            <person name="Kallberg Y."/>
            <person name="Tangrot J."/>
            <person name="Rosling A."/>
        </authorList>
    </citation>
    <scope>NUCLEOTIDE SEQUENCE</scope>
    <source>
        <strain evidence="3">FL130A</strain>
    </source>
</reference>
<keyword evidence="4" id="KW-1185">Reference proteome</keyword>
<feature type="region of interest" description="Disordered" evidence="1">
    <location>
        <begin position="84"/>
        <end position="130"/>
    </location>
</feature>
<feature type="compositionally biased region" description="Polar residues" evidence="1">
    <location>
        <begin position="34"/>
        <end position="43"/>
    </location>
</feature>
<name>A0A9N9G3U6_9GLOM</name>
<feature type="transmembrane region" description="Helical" evidence="2">
    <location>
        <begin position="195"/>
        <end position="214"/>
    </location>
</feature>
<feature type="compositionally biased region" description="Polar residues" evidence="1">
    <location>
        <begin position="1"/>
        <end position="12"/>
    </location>
</feature>
<keyword evidence="2" id="KW-1133">Transmembrane helix</keyword>
<gene>
    <name evidence="3" type="ORF">ALEPTO_LOCUS7131</name>
</gene>
<sequence length="231" mass="25055">MVSTRHTPQTAKIETESISKNQEGNKKDQEETAESSTSTLVQNPQPPEETGTQTEEQGERETTRKTLSYLTSLPPSYSFIIPDSSLSSSSSATSPPTTIATPPPVHLININNTDENNTNNSTDLNELPSPPPYPYNEANDRFLITIDSNDSSNQPYDDEPLPSYAVSTQPTSLIANVNTDNLQKSSCKATLFSNLVKFAIVLCLITLIPVFVTLSKAAARNDANDNGQGGY</sequence>
<keyword evidence="2" id="KW-0472">Membrane</keyword>
<evidence type="ECO:0000256" key="1">
    <source>
        <dbReference type="SAM" id="MobiDB-lite"/>
    </source>
</evidence>
<proteinExistence type="predicted"/>
<organism evidence="3 4">
    <name type="scientific">Ambispora leptoticha</name>
    <dbReference type="NCBI Taxonomy" id="144679"/>
    <lineage>
        <taxon>Eukaryota</taxon>
        <taxon>Fungi</taxon>
        <taxon>Fungi incertae sedis</taxon>
        <taxon>Mucoromycota</taxon>
        <taxon>Glomeromycotina</taxon>
        <taxon>Glomeromycetes</taxon>
        <taxon>Archaeosporales</taxon>
        <taxon>Ambisporaceae</taxon>
        <taxon>Ambispora</taxon>
    </lineage>
</organism>
<feature type="compositionally biased region" description="Low complexity" evidence="1">
    <location>
        <begin position="107"/>
        <end position="127"/>
    </location>
</feature>
<dbReference type="OrthoDB" id="10634152at2759"/>